<dbReference type="Proteomes" id="UP000006039">
    <property type="component" value="Unassembled WGS sequence"/>
</dbReference>
<evidence type="ECO:0000313" key="3">
    <source>
        <dbReference type="EnsemblFungi" id="EJT70024"/>
    </source>
</evidence>
<proteinExistence type="predicted"/>
<dbReference type="GeneID" id="20352657"/>
<feature type="compositionally biased region" description="Low complexity" evidence="1">
    <location>
        <begin position="138"/>
        <end position="151"/>
    </location>
</feature>
<keyword evidence="4" id="KW-1185">Reference proteome</keyword>
<organism evidence="2">
    <name type="scientific">Gaeumannomyces tritici (strain R3-111a-1)</name>
    <name type="common">Wheat and barley take-all root rot fungus</name>
    <name type="synonym">Gaeumannomyces graminis var. tritici</name>
    <dbReference type="NCBI Taxonomy" id="644352"/>
    <lineage>
        <taxon>Eukaryota</taxon>
        <taxon>Fungi</taxon>
        <taxon>Dikarya</taxon>
        <taxon>Ascomycota</taxon>
        <taxon>Pezizomycotina</taxon>
        <taxon>Sordariomycetes</taxon>
        <taxon>Sordariomycetidae</taxon>
        <taxon>Magnaporthales</taxon>
        <taxon>Magnaporthaceae</taxon>
        <taxon>Gaeumannomyces</taxon>
    </lineage>
</organism>
<protein>
    <submittedName>
        <fullName evidence="2 3">Uncharacterized protein</fullName>
    </submittedName>
</protein>
<reference evidence="2" key="3">
    <citation type="submission" date="2010-09" db="EMBL/GenBank/DDBJ databases">
        <title>Annotation of Gaeumannomyces graminis var. tritici R3-111a-1.</title>
        <authorList>
            <consortium name="The Broad Institute Genome Sequencing Platform"/>
            <person name="Ma L.-J."/>
            <person name="Dead R."/>
            <person name="Young S.K."/>
            <person name="Zeng Q."/>
            <person name="Gargeya S."/>
            <person name="Fitzgerald M."/>
            <person name="Haas B."/>
            <person name="Abouelleil A."/>
            <person name="Alvarado L."/>
            <person name="Arachchi H.M."/>
            <person name="Berlin A."/>
            <person name="Brown A."/>
            <person name="Chapman S.B."/>
            <person name="Chen Z."/>
            <person name="Dunbar C."/>
            <person name="Freedman E."/>
            <person name="Gearin G."/>
            <person name="Gellesch M."/>
            <person name="Goldberg J."/>
            <person name="Griggs A."/>
            <person name="Gujja S."/>
            <person name="Heiman D."/>
            <person name="Howarth C."/>
            <person name="Larson L."/>
            <person name="Lui A."/>
            <person name="MacDonald P.J.P."/>
            <person name="Mehta T."/>
            <person name="Montmayeur A."/>
            <person name="Murphy C."/>
            <person name="Neiman D."/>
            <person name="Pearson M."/>
            <person name="Priest M."/>
            <person name="Roberts A."/>
            <person name="Saif S."/>
            <person name="Shea T."/>
            <person name="Shenoy N."/>
            <person name="Sisk P."/>
            <person name="Stolte C."/>
            <person name="Sykes S."/>
            <person name="Yandava C."/>
            <person name="Wortman J."/>
            <person name="Nusbaum C."/>
            <person name="Birren B."/>
        </authorList>
    </citation>
    <scope>NUCLEOTIDE SEQUENCE</scope>
    <source>
        <strain evidence="2">R3-111a-1</strain>
    </source>
</reference>
<dbReference type="EnsemblFungi" id="EJT70024">
    <property type="protein sequence ID" value="EJT70024"/>
    <property type="gene ID" value="GGTG_12199"/>
</dbReference>
<accession>J3PFC2</accession>
<reference evidence="4" key="1">
    <citation type="submission" date="2010-07" db="EMBL/GenBank/DDBJ databases">
        <title>The genome sequence of Gaeumannomyces graminis var. tritici strain R3-111a-1.</title>
        <authorList>
            <consortium name="The Broad Institute Genome Sequencing Platform"/>
            <person name="Ma L.-J."/>
            <person name="Dead R."/>
            <person name="Young S."/>
            <person name="Zeng Q."/>
            <person name="Koehrsen M."/>
            <person name="Alvarado L."/>
            <person name="Berlin A."/>
            <person name="Chapman S.B."/>
            <person name="Chen Z."/>
            <person name="Freedman E."/>
            <person name="Gellesch M."/>
            <person name="Goldberg J."/>
            <person name="Griggs A."/>
            <person name="Gujja S."/>
            <person name="Heilman E.R."/>
            <person name="Heiman D."/>
            <person name="Hepburn T."/>
            <person name="Howarth C."/>
            <person name="Jen D."/>
            <person name="Larson L."/>
            <person name="Mehta T."/>
            <person name="Neiman D."/>
            <person name="Pearson M."/>
            <person name="Roberts A."/>
            <person name="Saif S."/>
            <person name="Shea T."/>
            <person name="Shenoy N."/>
            <person name="Sisk P."/>
            <person name="Stolte C."/>
            <person name="Sykes S."/>
            <person name="Walk T."/>
            <person name="White J."/>
            <person name="Yandava C."/>
            <person name="Haas B."/>
            <person name="Nusbaum C."/>
            <person name="Birren B."/>
        </authorList>
    </citation>
    <scope>NUCLEOTIDE SEQUENCE [LARGE SCALE GENOMIC DNA]</scope>
    <source>
        <strain evidence="4">R3-111a-1</strain>
    </source>
</reference>
<reference evidence="3" key="4">
    <citation type="journal article" date="2015" name="G3 (Bethesda)">
        <title>Genome sequences of three phytopathogenic species of the Magnaporthaceae family of fungi.</title>
        <authorList>
            <person name="Okagaki L.H."/>
            <person name="Nunes C.C."/>
            <person name="Sailsbery J."/>
            <person name="Clay B."/>
            <person name="Brown D."/>
            <person name="John T."/>
            <person name="Oh Y."/>
            <person name="Young N."/>
            <person name="Fitzgerald M."/>
            <person name="Haas B.J."/>
            <person name="Zeng Q."/>
            <person name="Young S."/>
            <person name="Adiconis X."/>
            <person name="Fan L."/>
            <person name="Levin J.Z."/>
            <person name="Mitchell T.K."/>
            <person name="Okubara P.A."/>
            <person name="Farman M.L."/>
            <person name="Kohn L.M."/>
            <person name="Birren B."/>
            <person name="Ma L.-J."/>
            <person name="Dean R.A."/>
        </authorList>
    </citation>
    <scope>NUCLEOTIDE SEQUENCE</scope>
    <source>
        <strain evidence="3">R3-111a-1</strain>
    </source>
</reference>
<evidence type="ECO:0000313" key="4">
    <source>
        <dbReference type="Proteomes" id="UP000006039"/>
    </source>
</evidence>
<sequence length="179" mass="19319">MPSRGHARHGIMEQAWRRSGATQALRLGIECMLCQRQWSRGSCHERGLAPARLTKRRAFPTTAANGCHLRGLPVPIRFFSPASRNHLRPKLERPASGSGSRQDRLRTGRTLECALPSSFSPSSRPVCICGRVEGPAAVTSTGLGAATGTSSRDGRHLCRSPTTADSATRPAAMPYPRPP</sequence>
<evidence type="ECO:0000313" key="2">
    <source>
        <dbReference type="EMBL" id="EJT70024.1"/>
    </source>
</evidence>
<dbReference type="VEuPathDB" id="FungiDB:GGTG_12199"/>
<reference evidence="3" key="5">
    <citation type="submission" date="2018-04" db="UniProtKB">
        <authorList>
            <consortium name="EnsemblFungi"/>
        </authorList>
    </citation>
    <scope>IDENTIFICATION</scope>
    <source>
        <strain evidence="3">R3-111a-1</strain>
    </source>
</reference>
<dbReference type="HOGENOM" id="CLU_1503542_0_0_1"/>
<evidence type="ECO:0000256" key="1">
    <source>
        <dbReference type="SAM" id="MobiDB-lite"/>
    </source>
</evidence>
<feature type="region of interest" description="Disordered" evidence="1">
    <location>
        <begin position="85"/>
        <end position="106"/>
    </location>
</feature>
<dbReference type="EMBL" id="GL385402">
    <property type="protein sequence ID" value="EJT70024.1"/>
    <property type="molecule type" value="Genomic_DNA"/>
</dbReference>
<feature type="region of interest" description="Disordered" evidence="1">
    <location>
        <begin position="138"/>
        <end position="179"/>
    </location>
</feature>
<dbReference type="RefSeq" id="XP_009228358.1">
    <property type="nucleotide sequence ID" value="XM_009230094.1"/>
</dbReference>
<dbReference type="AlphaFoldDB" id="J3PFC2"/>
<name>J3PFC2_GAET3</name>
<gene>
    <name evidence="3" type="primary">20352657</name>
    <name evidence="2" type="ORF">GGTG_12199</name>
</gene>
<reference evidence="2" key="2">
    <citation type="submission" date="2010-07" db="EMBL/GenBank/DDBJ databases">
        <authorList>
            <consortium name="The Broad Institute Genome Sequencing Platform"/>
            <consortium name="Broad Institute Genome Sequencing Center for Infectious Disease"/>
            <person name="Ma L.-J."/>
            <person name="Dead R."/>
            <person name="Young S."/>
            <person name="Zeng Q."/>
            <person name="Koehrsen M."/>
            <person name="Alvarado L."/>
            <person name="Berlin A."/>
            <person name="Chapman S.B."/>
            <person name="Chen Z."/>
            <person name="Freedman E."/>
            <person name="Gellesch M."/>
            <person name="Goldberg J."/>
            <person name="Griggs A."/>
            <person name="Gujja S."/>
            <person name="Heilman E.R."/>
            <person name="Heiman D."/>
            <person name="Hepburn T."/>
            <person name="Howarth C."/>
            <person name="Jen D."/>
            <person name="Larson L."/>
            <person name="Mehta T."/>
            <person name="Neiman D."/>
            <person name="Pearson M."/>
            <person name="Roberts A."/>
            <person name="Saif S."/>
            <person name="Shea T."/>
            <person name="Shenoy N."/>
            <person name="Sisk P."/>
            <person name="Stolte C."/>
            <person name="Sykes S."/>
            <person name="Walk T."/>
            <person name="White J."/>
            <person name="Yandava C."/>
            <person name="Haas B."/>
            <person name="Nusbaum C."/>
            <person name="Birren B."/>
        </authorList>
    </citation>
    <scope>NUCLEOTIDE SEQUENCE</scope>
    <source>
        <strain evidence="2">R3-111a-1</strain>
    </source>
</reference>